<reference evidence="2 3" key="1">
    <citation type="submission" date="2016-11" db="EMBL/GenBank/DDBJ databases">
        <authorList>
            <person name="Jaros S."/>
            <person name="Januszkiewicz K."/>
            <person name="Wedrychowicz H."/>
        </authorList>
    </citation>
    <scope>NUCLEOTIDE SEQUENCE [LARGE SCALE GENOMIC DNA]</scope>
    <source>
        <strain evidence="2 3">Y1</strain>
    </source>
</reference>
<dbReference type="CDD" id="cd14256">
    <property type="entry name" value="Dockerin_I"/>
    <property type="match status" value="1"/>
</dbReference>
<dbReference type="RefSeq" id="WP_072950862.1">
    <property type="nucleotide sequence ID" value="NZ_FRCT01000007.1"/>
</dbReference>
<dbReference type="AlphaFoldDB" id="A0A1M7K4J7"/>
<feature type="chain" id="PRO_5012432602" description="Dockerin domain-containing protein" evidence="1">
    <location>
        <begin position="27"/>
        <end position="519"/>
    </location>
</feature>
<evidence type="ECO:0008006" key="4">
    <source>
        <dbReference type="Google" id="ProtNLM"/>
    </source>
</evidence>
<evidence type="ECO:0000313" key="3">
    <source>
        <dbReference type="Proteomes" id="UP000184394"/>
    </source>
</evidence>
<dbReference type="GO" id="GO:0000272">
    <property type="term" value="P:polysaccharide catabolic process"/>
    <property type="evidence" value="ECO:0007669"/>
    <property type="project" value="InterPro"/>
</dbReference>
<dbReference type="Proteomes" id="UP000184394">
    <property type="component" value="Unassembled WGS sequence"/>
</dbReference>
<feature type="signal peptide" evidence="1">
    <location>
        <begin position="1"/>
        <end position="26"/>
    </location>
</feature>
<dbReference type="EMBL" id="FRCT01000007">
    <property type="protein sequence ID" value="SHM60178.1"/>
    <property type="molecule type" value="Genomic_DNA"/>
</dbReference>
<keyword evidence="1" id="KW-0732">Signal</keyword>
<dbReference type="PROSITE" id="PS51257">
    <property type="entry name" value="PROKAR_LIPOPROTEIN"/>
    <property type="match status" value="1"/>
</dbReference>
<gene>
    <name evidence="2" type="ORF">SAMN04487860_107104</name>
</gene>
<dbReference type="SUPFAM" id="SSF63446">
    <property type="entry name" value="Type I dockerin domain"/>
    <property type="match status" value="1"/>
</dbReference>
<evidence type="ECO:0000256" key="1">
    <source>
        <dbReference type="SAM" id="SignalP"/>
    </source>
</evidence>
<dbReference type="Gene3D" id="1.10.1330.10">
    <property type="entry name" value="Dockerin domain"/>
    <property type="match status" value="1"/>
</dbReference>
<organism evidence="2 3">
    <name type="scientific">Ruminococcus flavefaciens</name>
    <dbReference type="NCBI Taxonomy" id="1265"/>
    <lineage>
        <taxon>Bacteria</taxon>
        <taxon>Bacillati</taxon>
        <taxon>Bacillota</taxon>
        <taxon>Clostridia</taxon>
        <taxon>Eubacteriales</taxon>
        <taxon>Oscillospiraceae</taxon>
        <taxon>Ruminococcus</taxon>
    </lineage>
</organism>
<sequence length="519" mass="57997">MKKMINILLTASMLASCIAVPFTAVAADNQTAVVQTSEAEENINISEKLKNDINAGLEKIDVMMWCTFRIDYSKIYPRVNKATEEYKESLDTSLYSAEEINEMVGAYKNDLSQKKYEEAYAAKTKEVCDFIGIDVSEANFTGTALRCSLTPEQIYKIAGTDLIKGGVIEQSEFVSGEELGYTPVDCNDSDITFNEIRVMSLDEQKALFAEREMTEGLKYRLWSKDDMAQMNKIGRVWVLLEANPFPVSNEALAEDYKVCWEDDKIIEEMGLPTDMFAIKQRGALTVDKGEGYTKYCAFEIIPITAQADNSMYAAWNYVQFNEYFAGFYYDYIACSDPPKENNDTPITTTTTLPKDVPITTTTVSAEVQEAMDKLNKYIEDNGLDAKCLTSAEYPSYYPPLVIEYVTENVTTEQKKQLIEFAEQNGIRELFTMVHIINGEKVYWVYDAINVKGDANCDGQADMADVVLIMQALANPNKYGENGTAELHLTAQGKANADMDGDGLTVGDAQAIQKLILNAN</sequence>
<name>A0A1M7K4J7_RUMFL</name>
<accession>A0A1M7K4J7</accession>
<protein>
    <recommendedName>
        <fullName evidence="4">Dockerin domain-containing protein</fullName>
    </recommendedName>
</protein>
<evidence type="ECO:0000313" key="2">
    <source>
        <dbReference type="EMBL" id="SHM60178.1"/>
    </source>
</evidence>
<proteinExistence type="predicted"/>
<dbReference type="OrthoDB" id="1822303at2"/>
<dbReference type="InterPro" id="IPR036439">
    <property type="entry name" value="Dockerin_dom_sf"/>
</dbReference>